<reference evidence="2 3" key="2">
    <citation type="submission" date="2017-01" db="EMBL/GenBank/DDBJ databases">
        <authorList>
            <person name="Mah S.A."/>
            <person name="Swanson W.J."/>
            <person name="Moy G.W."/>
            <person name="Vacquier V.D."/>
        </authorList>
    </citation>
    <scope>NUCLEOTIDE SEQUENCE [LARGE SCALE GENOMIC DNA]</scope>
    <source>
        <strain evidence="2 3">CGMCC 1.8909</strain>
    </source>
</reference>
<sequence>MSTTGDPFDYDHDLETLEEPTIEHTHIKRDDWPDELALFDPSANQGELRNWIVAEGTESFVSLESMR</sequence>
<keyword evidence="3" id="KW-1185">Reference proteome</keyword>
<reference evidence="1 4" key="1">
    <citation type="submission" date="2017-01" db="EMBL/GenBank/DDBJ databases">
        <title>Complete genome sequence of Haloterrigena daqingensis type strain (JX313T).</title>
        <authorList>
            <person name="Shuang W."/>
        </authorList>
    </citation>
    <scope>NUCLEOTIDE SEQUENCE [LARGE SCALE GENOMIC DNA]</scope>
    <source>
        <strain evidence="4">JX313</strain>
        <strain evidence="1">JX313T</strain>
        <plasmid evidence="4">Plasmid unnamed3</plasmid>
        <plasmid evidence="1">unnamed3</plasmid>
    </source>
</reference>
<dbReference type="AlphaFoldDB" id="A0A1N7G4Y0"/>
<protein>
    <submittedName>
        <fullName evidence="2">Uncharacterized protein</fullName>
    </submittedName>
</protein>
<evidence type="ECO:0000313" key="4">
    <source>
        <dbReference type="Proteomes" id="UP000187321"/>
    </source>
</evidence>
<keyword evidence="1" id="KW-0614">Plasmid</keyword>
<dbReference type="EMBL" id="FTNP01000009">
    <property type="protein sequence ID" value="SIS07657.1"/>
    <property type="molecule type" value="Genomic_DNA"/>
</dbReference>
<name>A0A1N7G4Y0_9EURY</name>
<evidence type="ECO:0000313" key="3">
    <source>
        <dbReference type="Proteomes" id="UP000185687"/>
    </source>
</evidence>
<evidence type="ECO:0000313" key="2">
    <source>
        <dbReference type="EMBL" id="SIS07657.1"/>
    </source>
</evidence>
<dbReference type="Proteomes" id="UP000187321">
    <property type="component" value="Plasmid unnamed3"/>
</dbReference>
<dbReference type="EMBL" id="CP019330">
    <property type="protein sequence ID" value="APX98726.1"/>
    <property type="molecule type" value="Genomic_DNA"/>
</dbReference>
<gene>
    <name evidence="1" type="ORF">BB347_18650</name>
    <name evidence="2" type="ORF">SAMN05421809_3729</name>
</gene>
<dbReference type="OrthoDB" id="177851at2157"/>
<dbReference type="KEGG" id="hda:BB347_18650"/>
<dbReference type="RefSeq" id="WP_076584214.1">
    <property type="nucleotide sequence ID" value="NZ_CP019330.1"/>
</dbReference>
<dbReference type="GeneID" id="30958007"/>
<geneLocation type="plasmid" evidence="1">
    <name>unnamed3</name>
</geneLocation>
<accession>A0A1N7G4Y0</accession>
<evidence type="ECO:0000313" key="1">
    <source>
        <dbReference type="EMBL" id="APX98726.1"/>
    </source>
</evidence>
<proteinExistence type="predicted"/>
<dbReference type="Proteomes" id="UP000185687">
    <property type="component" value="Unassembled WGS sequence"/>
</dbReference>
<organism evidence="2 3">
    <name type="scientific">Natronorubrum daqingense</name>
    <dbReference type="NCBI Taxonomy" id="588898"/>
    <lineage>
        <taxon>Archaea</taxon>
        <taxon>Methanobacteriati</taxon>
        <taxon>Methanobacteriota</taxon>
        <taxon>Stenosarchaea group</taxon>
        <taxon>Halobacteria</taxon>
        <taxon>Halobacteriales</taxon>
        <taxon>Natrialbaceae</taxon>
        <taxon>Natronorubrum</taxon>
    </lineage>
</organism>